<reference evidence="1" key="1">
    <citation type="submission" date="2018-04" db="EMBL/GenBank/DDBJ databases">
        <title>WGS assembly of Panicum hallii.</title>
        <authorList>
            <person name="Lovell J."/>
            <person name="Jenkins J."/>
            <person name="Lowry D."/>
            <person name="Mamidi S."/>
            <person name="Sreedasyam A."/>
            <person name="Weng X."/>
            <person name="Barry K."/>
            <person name="Bonette J."/>
            <person name="Campitelli B."/>
            <person name="Daum C."/>
            <person name="Gordon S."/>
            <person name="Gould B."/>
            <person name="Lipzen A."/>
            <person name="Macqueen A."/>
            <person name="Palacio-Mejia J."/>
            <person name="Plott C."/>
            <person name="Shakirov E."/>
            <person name="Shu S."/>
            <person name="Yoshinaga Y."/>
            <person name="Zane M."/>
            <person name="Rokhsar D."/>
            <person name="Grimwood J."/>
            <person name="Schmutz J."/>
            <person name="Juenger T."/>
        </authorList>
    </citation>
    <scope>NUCLEOTIDE SEQUENCE [LARGE SCALE GENOMIC DNA]</scope>
    <source>
        <strain evidence="1">FIL2</strain>
    </source>
</reference>
<name>A0A2T8KH89_9POAL</name>
<dbReference type="EMBL" id="CM008048">
    <property type="protein sequence ID" value="PVH61545.1"/>
    <property type="molecule type" value="Genomic_DNA"/>
</dbReference>
<organism evidence="1">
    <name type="scientific">Panicum hallii</name>
    <dbReference type="NCBI Taxonomy" id="206008"/>
    <lineage>
        <taxon>Eukaryota</taxon>
        <taxon>Viridiplantae</taxon>
        <taxon>Streptophyta</taxon>
        <taxon>Embryophyta</taxon>
        <taxon>Tracheophyta</taxon>
        <taxon>Spermatophyta</taxon>
        <taxon>Magnoliopsida</taxon>
        <taxon>Liliopsida</taxon>
        <taxon>Poales</taxon>
        <taxon>Poaceae</taxon>
        <taxon>PACMAD clade</taxon>
        <taxon>Panicoideae</taxon>
        <taxon>Panicodae</taxon>
        <taxon>Paniceae</taxon>
        <taxon>Panicinae</taxon>
        <taxon>Panicum</taxon>
        <taxon>Panicum sect. Panicum</taxon>
    </lineage>
</organism>
<proteinExistence type="predicted"/>
<dbReference type="Proteomes" id="UP000243499">
    <property type="component" value="Chromosome 3"/>
</dbReference>
<evidence type="ECO:0000313" key="1">
    <source>
        <dbReference type="EMBL" id="PVH61545.1"/>
    </source>
</evidence>
<accession>A0A2T8KH89</accession>
<protein>
    <submittedName>
        <fullName evidence="1">Uncharacterized protein</fullName>
    </submittedName>
</protein>
<dbReference type="AlphaFoldDB" id="A0A2T8KH89"/>
<dbReference type="Gramene" id="PVH61545">
    <property type="protein sequence ID" value="PVH61545"/>
    <property type="gene ID" value="PAHAL_3G058100"/>
</dbReference>
<gene>
    <name evidence="1" type="ORF">PAHAL_3G058100</name>
</gene>
<sequence>MRKICTTIRIQKLSVAHSQVGNVSACGGAKRKRFPVVSSAGRGPRRQPMRARLATPTNAADVEAMETALRSDFLDQAQPLGSGLTSVNQATSLIMAGSDAAASTAKGKVTRSAEVRHAGA</sequence>